<protein>
    <recommendedName>
        <fullName evidence="5">PXPV repeat-containing protein</fullName>
    </recommendedName>
</protein>
<evidence type="ECO:0000313" key="4">
    <source>
        <dbReference type="Proteomes" id="UP000190675"/>
    </source>
</evidence>
<dbReference type="RefSeq" id="WP_079567655.1">
    <property type="nucleotide sequence ID" value="NZ_LT670818.1"/>
</dbReference>
<feature type="signal peptide" evidence="2">
    <location>
        <begin position="1"/>
        <end position="24"/>
    </location>
</feature>
<evidence type="ECO:0000256" key="1">
    <source>
        <dbReference type="SAM" id="MobiDB-lite"/>
    </source>
</evidence>
<feature type="region of interest" description="Disordered" evidence="1">
    <location>
        <begin position="45"/>
        <end position="84"/>
    </location>
</feature>
<keyword evidence="2" id="KW-0732">Signal</keyword>
<evidence type="ECO:0008006" key="5">
    <source>
        <dbReference type="Google" id="ProtNLM"/>
    </source>
</evidence>
<accession>A0A1M5MXB3</accession>
<evidence type="ECO:0000256" key="2">
    <source>
        <dbReference type="SAM" id="SignalP"/>
    </source>
</evidence>
<dbReference type="Proteomes" id="UP000190675">
    <property type="component" value="Chromosome I"/>
</dbReference>
<organism evidence="3 4">
    <name type="scientific">Bradyrhizobium erythrophlei</name>
    <dbReference type="NCBI Taxonomy" id="1437360"/>
    <lineage>
        <taxon>Bacteria</taxon>
        <taxon>Pseudomonadati</taxon>
        <taxon>Pseudomonadota</taxon>
        <taxon>Alphaproteobacteria</taxon>
        <taxon>Hyphomicrobiales</taxon>
        <taxon>Nitrobacteraceae</taxon>
        <taxon>Bradyrhizobium</taxon>
    </lineage>
</organism>
<name>A0A1M5MXB3_9BRAD</name>
<dbReference type="AlphaFoldDB" id="A0A1M5MXB3"/>
<feature type="chain" id="PRO_5011979651" description="PXPV repeat-containing protein" evidence="2">
    <location>
        <begin position="25"/>
        <end position="84"/>
    </location>
</feature>
<sequence>MQRTILTILGSALLAASTIQIAAAAEHHKAHKVYRSPAPAADQYRNSNAYYPAPAPMQPGWSQQQRYEDWSRYQNGGLSAPAGQ</sequence>
<evidence type="ECO:0000313" key="3">
    <source>
        <dbReference type="EMBL" id="SHG81938.1"/>
    </source>
</evidence>
<gene>
    <name evidence="3" type="ORF">SAMN05444169_4300</name>
</gene>
<reference evidence="3 4" key="1">
    <citation type="submission" date="2016-11" db="EMBL/GenBank/DDBJ databases">
        <authorList>
            <person name="Jaros S."/>
            <person name="Januszkiewicz K."/>
            <person name="Wedrychowicz H."/>
        </authorList>
    </citation>
    <scope>NUCLEOTIDE SEQUENCE [LARGE SCALE GENOMIC DNA]</scope>
    <source>
        <strain evidence="3 4">GAS242</strain>
    </source>
</reference>
<dbReference type="OrthoDB" id="8254616at2"/>
<dbReference type="EMBL" id="LT670818">
    <property type="protein sequence ID" value="SHG81938.1"/>
    <property type="molecule type" value="Genomic_DNA"/>
</dbReference>
<proteinExistence type="predicted"/>